<sequence>SIRGGEEGGSDSDTQQSTCGWRETRGNEEEKGERERGECDEDGEKMSASSRKVEIS</sequence>
<protein>
    <submittedName>
        <fullName evidence="2">Uncharacterized protein</fullName>
    </submittedName>
</protein>
<proteinExistence type="predicted"/>
<feature type="non-terminal residue" evidence="2">
    <location>
        <position position="56"/>
    </location>
</feature>
<reference evidence="2" key="2">
    <citation type="submission" date="2016-06" db="EMBL/GenBank/DDBJ databases">
        <title>The genome of a short-lived fish provides insights into sex chromosome evolution and the genetic control of aging.</title>
        <authorList>
            <person name="Reichwald K."/>
            <person name="Felder M."/>
            <person name="Petzold A."/>
            <person name="Koch P."/>
            <person name="Groth M."/>
            <person name="Platzer M."/>
        </authorList>
    </citation>
    <scope>NUCLEOTIDE SEQUENCE</scope>
    <source>
        <tissue evidence="2">Brain</tissue>
    </source>
</reference>
<feature type="compositionally biased region" description="Basic and acidic residues" evidence="1">
    <location>
        <begin position="22"/>
        <end position="37"/>
    </location>
</feature>
<evidence type="ECO:0000313" key="2">
    <source>
        <dbReference type="EMBL" id="SBR01241.1"/>
    </source>
</evidence>
<name>A0A1A8IV74_NOTKU</name>
<dbReference type="EMBL" id="HAED01014796">
    <property type="protein sequence ID" value="SBR01241.1"/>
    <property type="molecule type" value="Transcribed_RNA"/>
</dbReference>
<evidence type="ECO:0000256" key="1">
    <source>
        <dbReference type="SAM" id="MobiDB-lite"/>
    </source>
</evidence>
<feature type="non-terminal residue" evidence="2">
    <location>
        <position position="1"/>
    </location>
</feature>
<feature type="region of interest" description="Disordered" evidence="1">
    <location>
        <begin position="1"/>
        <end position="56"/>
    </location>
</feature>
<dbReference type="AlphaFoldDB" id="A0A1A8IV74"/>
<reference evidence="2" key="1">
    <citation type="submission" date="2016-05" db="EMBL/GenBank/DDBJ databases">
        <authorList>
            <person name="Lavstsen T."/>
            <person name="Jespersen J.S."/>
        </authorList>
    </citation>
    <scope>NUCLEOTIDE SEQUENCE</scope>
    <source>
        <tissue evidence="2">Brain</tissue>
    </source>
</reference>
<organism evidence="2">
    <name type="scientific">Nothobranchius kuhntae</name>
    <name type="common">Beira killifish</name>
    <dbReference type="NCBI Taxonomy" id="321403"/>
    <lineage>
        <taxon>Eukaryota</taxon>
        <taxon>Metazoa</taxon>
        <taxon>Chordata</taxon>
        <taxon>Craniata</taxon>
        <taxon>Vertebrata</taxon>
        <taxon>Euteleostomi</taxon>
        <taxon>Actinopterygii</taxon>
        <taxon>Neopterygii</taxon>
        <taxon>Teleostei</taxon>
        <taxon>Neoteleostei</taxon>
        <taxon>Acanthomorphata</taxon>
        <taxon>Ovalentaria</taxon>
        <taxon>Atherinomorphae</taxon>
        <taxon>Cyprinodontiformes</taxon>
        <taxon>Nothobranchiidae</taxon>
        <taxon>Nothobranchius</taxon>
    </lineage>
</organism>
<accession>A0A1A8IV74</accession>
<gene>
    <name evidence="2" type="primary">Nfu_g_1_001701</name>
</gene>